<protein>
    <recommendedName>
        <fullName evidence="5">EF-hand domain-containing protein</fullName>
    </recommendedName>
</protein>
<dbReference type="Gene3D" id="3.30.60.90">
    <property type="match status" value="1"/>
</dbReference>
<evidence type="ECO:0000313" key="7">
    <source>
        <dbReference type="Proteomes" id="UP000030748"/>
    </source>
</evidence>
<organism evidence="6 7">
    <name type="scientific">Erythranthe guttata</name>
    <name type="common">Yellow monkey flower</name>
    <name type="synonym">Mimulus guttatus</name>
    <dbReference type="NCBI Taxonomy" id="4155"/>
    <lineage>
        <taxon>Eukaryota</taxon>
        <taxon>Viridiplantae</taxon>
        <taxon>Streptophyta</taxon>
        <taxon>Embryophyta</taxon>
        <taxon>Tracheophyta</taxon>
        <taxon>Spermatophyta</taxon>
        <taxon>Magnoliopsida</taxon>
        <taxon>eudicotyledons</taxon>
        <taxon>Gunneridae</taxon>
        <taxon>Pentapetalae</taxon>
        <taxon>asterids</taxon>
        <taxon>lamiids</taxon>
        <taxon>Lamiales</taxon>
        <taxon>Phrymaceae</taxon>
        <taxon>Erythranthe</taxon>
    </lineage>
</organism>
<evidence type="ECO:0000256" key="2">
    <source>
        <dbReference type="ARBA" id="ARBA00022771"/>
    </source>
</evidence>
<dbReference type="Proteomes" id="UP000030748">
    <property type="component" value="Unassembled WGS sequence"/>
</dbReference>
<dbReference type="InterPro" id="IPR011992">
    <property type="entry name" value="EF-hand-dom_pair"/>
</dbReference>
<dbReference type="STRING" id="4155.A0A022RTA7"/>
<dbReference type="Pfam" id="PF00036">
    <property type="entry name" value="EF-hand_1"/>
    <property type="match status" value="1"/>
</dbReference>
<dbReference type="GO" id="GO:0008270">
    <property type="term" value="F:zinc ion binding"/>
    <property type="evidence" value="ECO:0007669"/>
    <property type="project" value="UniProtKB-KW"/>
</dbReference>
<name>A0A022RTA7_ERYGU</name>
<dbReference type="PROSITE" id="PS00018">
    <property type="entry name" value="EF_HAND_1"/>
    <property type="match status" value="2"/>
</dbReference>
<feature type="domain" description="EF-hand" evidence="5">
    <location>
        <begin position="54"/>
        <end position="89"/>
    </location>
</feature>
<evidence type="ECO:0000256" key="3">
    <source>
        <dbReference type="ARBA" id="ARBA00022833"/>
    </source>
</evidence>
<dbReference type="SUPFAM" id="SSF47473">
    <property type="entry name" value="EF-hand"/>
    <property type="match status" value="1"/>
</dbReference>
<dbReference type="CDD" id="cd02249">
    <property type="entry name" value="ZZ"/>
    <property type="match status" value="1"/>
</dbReference>
<sequence>MDELRETAKAHYRAGSPEVQQLAYDFFKSMDTDGDGRVDLSEFLAFMRAQEGRYSNMRNRYFFDELDQDANGTLDFSEVMSLYYIIKSRRPFCDFCGQFIPGIFFSCVECFNDSSGAPFDLCPVCYKAKSCKHEHDGRFQFLDNYTLLETKRDSDLALATSLNTNQRRKWKAALTALEIALHAGSLSGACTIL</sequence>
<evidence type="ECO:0000259" key="5">
    <source>
        <dbReference type="PROSITE" id="PS50222"/>
    </source>
</evidence>
<dbReference type="CDD" id="cd00051">
    <property type="entry name" value="EFh"/>
    <property type="match status" value="1"/>
</dbReference>
<keyword evidence="3" id="KW-0862">Zinc</keyword>
<dbReference type="GO" id="GO:0005509">
    <property type="term" value="F:calcium ion binding"/>
    <property type="evidence" value="ECO:0000318"/>
    <property type="project" value="GO_Central"/>
</dbReference>
<accession>A0A022RTA7</accession>
<evidence type="ECO:0000313" key="6">
    <source>
        <dbReference type="EMBL" id="EYU43762.1"/>
    </source>
</evidence>
<dbReference type="GO" id="GO:0005783">
    <property type="term" value="C:endoplasmic reticulum"/>
    <property type="evidence" value="ECO:0000318"/>
    <property type="project" value="GO_Central"/>
</dbReference>
<dbReference type="SUPFAM" id="SSF57850">
    <property type="entry name" value="RING/U-box"/>
    <property type="match status" value="1"/>
</dbReference>
<dbReference type="InterPro" id="IPR002048">
    <property type="entry name" value="EF_hand_dom"/>
</dbReference>
<dbReference type="Pfam" id="PF13202">
    <property type="entry name" value="EF-hand_5"/>
    <property type="match status" value="1"/>
</dbReference>
<dbReference type="PROSITE" id="PS50222">
    <property type="entry name" value="EF_HAND_2"/>
    <property type="match status" value="2"/>
</dbReference>
<evidence type="ECO:0000256" key="4">
    <source>
        <dbReference type="ARBA" id="ARBA00022837"/>
    </source>
</evidence>
<keyword evidence="2" id="KW-0863">Zinc-finger</keyword>
<dbReference type="EMBL" id="KI630234">
    <property type="protein sequence ID" value="EYU43762.1"/>
    <property type="molecule type" value="Genomic_DNA"/>
</dbReference>
<keyword evidence="7" id="KW-1185">Reference proteome</keyword>
<feature type="domain" description="EF-hand" evidence="5">
    <location>
        <begin position="18"/>
        <end position="53"/>
    </location>
</feature>
<keyword evidence="1" id="KW-0479">Metal-binding</keyword>
<evidence type="ECO:0000256" key="1">
    <source>
        <dbReference type="ARBA" id="ARBA00022723"/>
    </source>
</evidence>
<reference evidence="6 7" key="1">
    <citation type="journal article" date="2013" name="Proc. Natl. Acad. Sci. U.S.A.">
        <title>Fine-scale variation in meiotic recombination in Mimulus inferred from population shotgun sequencing.</title>
        <authorList>
            <person name="Hellsten U."/>
            <person name="Wright K.M."/>
            <person name="Jenkins J."/>
            <person name="Shu S."/>
            <person name="Yuan Y."/>
            <person name="Wessler S.R."/>
            <person name="Schmutz J."/>
            <person name="Willis J.H."/>
            <person name="Rokhsar D.S."/>
        </authorList>
    </citation>
    <scope>NUCLEOTIDE SEQUENCE [LARGE SCALE GENOMIC DNA]</scope>
    <source>
        <strain evidence="7">cv. DUN x IM62</strain>
    </source>
</reference>
<keyword evidence="4" id="KW-0106">Calcium</keyword>
<dbReference type="Gene3D" id="1.10.238.10">
    <property type="entry name" value="EF-hand"/>
    <property type="match status" value="1"/>
</dbReference>
<dbReference type="InterPro" id="IPR018247">
    <property type="entry name" value="EF_Hand_1_Ca_BS"/>
</dbReference>
<dbReference type="InterPro" id="IPR043145">
    <property type="entry name" value="Znf_ZZ_sf"/>
</dbReference>
<proteinExistence type="predicted"/>
<gene>
    <name evidence="6" type="ORF">MIMGU_mgv1a025785mg</name>
</gene>
<dbReference type="SMART" id="SM00054">
    <property type="entry name" value="EFh"/>
    <property type="match status" value="2"/>
</dbReference>
<dbReference type="AlphaFoldDB" id="A0A022RTA7"/>